<dbReference type="PROSITE" id="PS01316">
    <property type="entry name" value="ATP_P_PHORIBOSYLTR"/>
    <property type="match status" value="1"/>
</dbReference>
<name>A0ABY5UY50_9BACT</name>
<evidence type="ECO:0000256" key="6">
    <source>
        <dbReference type="ARBA" id="ARBA00022605"/>
    </source>
</evidence>
<dbReference type="InterPro" id="IPR018198">
    <property type="entry name" value="ATP_PRibTrfase_CS"/>
</dbReference>
<evidence type="ECO:0000256" key="4">
    <source>
        <dbReference type="ARBA" id="ARBA00011946"/>
    </source>
</evidence>
<comment type="subcellular location">
    <subcellularLocation>
        <location evidence="11">Cytoplasm</location>
    </subcellularLocation>
</comment>
<evidence type="ECO:0000256" key="3">
    <source>
        <dbReference type="ARBA" id="ARBA00007955"/>
    </source>
</evidence>
<evidence type="ECO:0000259" key="12">
    <source>
        <dbReference type="Pfam" id="PF01634"/>
    </source>
</evidence>
<evidence type="ECO:0000259" key="13">
    <source>
        <dbReference type="Pfam" id="PF08029"/>
    </source>
</evidence>
<dbReference type="PANTHER" id="PTHR21403:SF8">
    <property type="entry name" value="ATP PHOSPHORIBOSYLTRANSFERASE"/>
    <property type="match status" value="1"/>
</dbReference>
<dbReference type="SUPFAM" id="SSF53850">
    <property type="entry name" value="Periplasmic binding protein-like II"/>
    <property type="match status" value="1"/>
</dbReference>
<dbReference type="Gene3D" id="3.30.70.120">
    <property type="match status" value="1"/>
</dbReference>
<feature type="domain" description="ATP phosphoribosyltransferase catalytic" evidence="12">
    <location>
        <begin position="49"/>
        <end position="203"/>
    </location>
</feature>
<comment type="pathway">
    <text evidence="2 11">Amino-acid biosynthesis; L-histidine biosynthesis; L-histidine from 5-phospho-alpha-D-ribose 1-diphosphate: step 1/9.</text>
</comment>
<keyword evidence="11" id="KW-0963">Cytoplasm</keyword>
<sequence length="283" mass="31061">MLRIAIQAKGRLNEESIGLLAEAGVSIEDSKRKLLARSDGFPLEVLYLRDDDIPQAVSMGVADLGVVGLNEVEEKGFDVEIVHRLGFGKCRLSLAVPKTEPYDGLSYFEGKRVATSYPVILSRFFREKGIAAEIHEIAGSVEIAPSVGMADAIFDIVSSGGTLVTNGLKEVEQVLFSEAVLIGGRALSDDKRQILSQLLFRIEAVERSRGLKYVLMNLPHAKIPEAVRILPGMKSPTILPLAQEGWSSMHVVINERELWSKIEQLKAIGAEDILVLSLEKMIR</sequence>
<dbReference type="Proteomes" id="UP001059295">
    <property type="component" value="Chromosome"/>
</dbReference>
<evidence type="ECO:0000256" key="9">
    <source>
        <dbReference type="ARBA" id="ARBA00023102"/>
    </source>
</evidence>
<dbReference type="GO" id="GO:0003879">
    <property type="term" value="F:ATP phosphoribosyltransferase activity"/>
    <property type="evidence" value="ECO:0007669"/>
    <property type="project" value="UniProtKB-EC"/>
</dbReference>
<dbReference type="NCBIfam" id="TIGR03455">
    <property type="entry name" value="HisG_C-term"/>
    <property type="match status" value="1"/>
</dbReference>
<dbReference type="NCBIfam" id="TIGR00070">
    <property type="entry name" value="hisG"/>
    <property type="match status" value="1"/>
</dbReference>
<evidence type="ECO:0000256" key="5">
    <source>
        <dbReference type="ARBA" id="ARBA00020998"/>
    </source>
</evidence>
<keyword evidence="11" id="KW-0067">ATP-binding</keyword>
<dbReference type="Pfam" id="PF01634">
    <property type="entry name" value="HisG"/>
    <property type="match status" value="1"/>
</dbReference>
<dbReference type="EMBL" id="CP102294">
    <property type="protein sequence ID" value="UWN56907.1"/>
    <property type="molecule type" value="Genomic_DNA"/>
</dbReference>
<protein>
    <recommendedName>
        <fullName evidence="5 11">ATP phosphoribosyltransferase</fullName>
        <shortName evidence="11">ATP-PRT</shortName>
        <shortName evidence="11">ATP-PRTase</shortName>
        <ecNumber evidence="4 11">2.4.2.17</ecNumber>
    </recommendedName>
</protein>
<reference evidence="14" key="1">
    <citation type="journal article" date="2022" name="Cell">
        <title>Design, construction, and in vivo augmentation of a complex gut microbiome.</title>
        <authorList>
            <person name="Cheng A.G."/>
            <person name="Ho P.Y."/>
            <person name="Aranda-Diaz A."/>
            <person name="Jain S."/>
            <person name="Yu F.B."/>
            <person name="Meng X."/>
            <person name="Wang M."/>
            <person name="Iakiviak M."/>
            <person name="Nagashima K."/>
            <person name="Zhao A."/>
            <person name="Murugkar P."/>
            <person name="Patil A."/>
            <person name="Atabakhsh K."/>
            <person name="Weakley A."/>
            <person name="Yan J."/>
            <person name="Brumbaugh A.R."/>
            <person name="Higginbottom S."/>
            <person name="Dimas A."/>
            <person name="Shiver A.L."/>
            <person name="Deutschbauer A."/>
            <person name="Neff N."/>
            <person name="Sonnenburg J.L."/>
            <person name="Huang K.C."/>
            <person name="Fischbach M.A."/>
        </authorList>
    </citation>
    <scope>NUCLEOTIDE SEQUENCE</scope>
    <source>
        <strain evidence="14">AP11</strain>
    </source>
</reference>
<dbReference type="Gene3D" id="3.40.190.10">
    <property type="entry name" value="Periplasmic binding protein-like II"/>
    <property type="match status" value="2"/>
</dbReference>
<keyword evidence="11" id="KW-0547">Nucleotide-binding</keyword>
<gene>
    <name evidence="11 14" type="primary">hisG</name>
    <name evidence="14" type="ORF">NQ491_09655</name>
</gene>
<organism evidence="14 15">
    <name type="scientific">Alistipes ihumii AP11</name>
    <dbReference type="NCBI Taxonomy" id="1211813"/>
    <lineage>
        <taxon>Bacteria</taxon>
        <taxon>Pseudomonadati</taxon>
        <taxon>Bacteroidota</taxon>
        <taxon>Bacteroidia</taxon>
        <taxon>Bacteroidales</taxon>
        <taxon>Rikenellaceae</taxon>
        <taxon>Alistipes</taxon>
    </lineage>
</organism>
<dbReference type="InterPro" id="IPR015867">
    <property type="entry name" value="N-reg_PII/ATP_PRibTrfase_C"/>
</dbReference>
<proteinExistence type="inferred from homology"/>
<comment type="function">
    <text evidence="10 11">Catalyzes the condensation of ATP and 5-phosphoribose 1-diphosphate to form N'-(5'-phosphoribosyl)-ATP (PR-ATP). Has a crucial role in the pathway because the rate of histidine biosynthesis seems to be controlled primarily by regulation of HisG enzymatic activity.</text>
</comment>
<comment type="similarity">
    <text evidence="3 11">Belongs to the ATP phosphoribosyltransferase family. Long subfamily.</text>
</comment>
<keyword evidence="15" id="KW-1185">Reference proteome</keyword>
<dbReference type="InterPro" id="IPR013820">
    <property type="entry name" value="ATP_PRibTrfase_cat"/>
</dbReference>
<dbReference type="HAMAP" id="MF_00079">
    <property type="entry name" value="HisG_Long"/>
    <property type="match status" value="1"/>
</dbReference>
<dbReference type="InterPro" id="IPR001348">
    <property type="entry name" value="ATP_PRibTrfase_HisG"/>
</dbReference>
<keyword evidence="7 11" id="KW-0328">Glycosyltransferase</keyword>
<keyword evidence="9 11" id="KW-0368">Histidine biosynthesis</keyword>
<evidence type="ECO:0000256" key="8">
    <source>
        <dbReference type="ARBA" id="ARBA00022679"/>
    </source>
</evidence>
<dbReference type="InterPro" id="IPR013115">
    <property type="entry name" value="HisG_C"/>
</dbReference>
<evidence type="ECO:0000256" key="1">
    <source>
        <dbReference type="ARBA" id="ARBA00000915"/>
    </source>
</evidence>
<keyword evidence="6 11" id="KW-0028">Amino-acid biosynthesis</keyword>
<evidence type="ECO:0000256" key="7">
    <source>
        <dbReference type="ARBA" id="ARBA00022676"/>
    </source>
</evidence>
<dbReference type="RefSeq" id="WP_019245772.1">
    <property type="nucleotide sequence ID" value="NZ_CAPH01000009.1"/>
</dbReference>
<comment type="activity regulation">
    <text evidence="11">Feedback inhibited by histidine.</text>
</comment>
<evidence type="ECO:0000256" key="2">
    <source>
        <dbReference type="ARBA" id="ARBA00004667"/>
    </source>
</evidence>
<keyword evidence="8 11" id="KW-0808">Transferase</keyword>
<dbReference type="InterPro" id="IPR020621">
    <property type="entry name" value="ATP-PRT_HisG_long"/>
</dbReference>
<evidence type="ECO:0000313" key="14">
    <source>
        <dbReference type="EMBL" id="UWN56907.1"/>
    </source>
</evidence>
<accession>A0ABY5UY50</accession>
<keyword evidence="11" id="KW-0460">Magnesium</keyword>
<dbReference type="InterPro" id="IPR011322">
    <property type="entry name" value="N-reg_PII-like_a/b"/>
</dbReference>
<keyword evidence="11" id="KW-0479">Metal-binding</keyword>
<dbReference type="EC" id="2.4.2.17" evidence="4 11"/>
<comment type="cofactor">
    <cofactor evidence="11">
        <name>Mg(2+)</name>
        <dbReference type="ChEBI" id="CHEBI:18420"/>
    </cofactor>
</comment>
<evidence type="ECO:0000313" key="15">
    <source>
        <dbReference type="Proteomes" id="UP001059295"/>
    </source>
</evidence>
<dbReference type="GeneID" id="82891999"/>
<feature type="domain" description="Histidine biosynthesis HisG C-terminal" evidence="13">
    <location>
        <begin position="210"/>
        <end position="280"/>
    </location>
</feature>
<evidence type="ECO:0000256" key="11">
    <source>
        <dbReference type="HAMAP-Rule" id="MF_00079"/>
    </source>
</evidence>
<dbReference type="SUPFAM" id="SSF54913">
    <property type="entry name" value="GlnB-like"/>
    <property type="match status" value="1"/>
</dbReference>
<dbReference type="PANTHER" id="PTHR21403">
    <property type="entry name" value="ATP PHOSPHORIBOSYLTRANSFERASE ATP-PRTASE"/>
    <property type="match status" value="1"/>
</dbReference>
<dbReference type="Pfam" id="PF08029">
    <property type="entry name" value="HisG_C"/>
    <property type="match status" value="1"/>
</dbReference>
<comment type="catalytic activity">
    <reaction evidence="1 11">
        <text>1-(5-phospho-beta-D-ribosyl)-ATP + diphosphate = 5-phospho-alpha-D-ribose 1-diphosphate + ATP</text>
        <dbReference type="Rhea" id="RHEA:18473"/>
        <dbReference type="ChEBI" id="CHEBI:30616"/>
        <dbReference type="ChEBI" id="CHEBI:33019"/>
        <dbReference type="ChEBI" id="CHEBI:58017"/>
        <dbReference type="ChEBI" id="CHEBI:73183"/>
        <dbReference type="EC" id="2.4.2.17"/>
    </reaction>
</comment>
<evidence type="ECO:0000256" key="10">
    <source>
        <dbReference type="ARBA" id="ARBA00024861"/>
    </source>
</evidence>